<keyword evidence="4" id="KW-1185">Reference proteome</keyword>
<dbReference type="Proteomes" id="UP000823749">
    <property type="component" value="Chromosome 7"/>
</dbReference>
<dbReference type="AlphaFoldDB" id="A0AAV6JQM9"/>
<keyword evidence="2" id="KW-0812">Transmembrane</keyword>
<proteinExistence type="predicted"/>
<feature type="transmembrane region" description="Helical" evidence="2">
    <location>
        <begin position="43"/>
        <end position="66"/>
    </location>
</feature>
<evidence type="ECO:0000256" key="1">
    <source>
        <dbReference type="SAM" id="MobiDB-lite"/>
    </source>
</evidence>
<protein>
    <submittedName>
        <fullName evidence="3">Uncharacterized protein</fullName>
    </submittedName>
</protein>
<sequence>MRNSRGLAGAQKEYQPLSGPDRAVRSGTGFSGRQWRGIGAWKLLSLAVSFFVMMMKPIVLVLLNLAPFYEPSLPLCLLQFSLRALSDLELLVLLH</sequence>
<reference evidence="3" key="1">
    <citation type="submission" date="2020-08" db="EMBL/GenBank/DDBJ databases">
        <title>Plant Genome Project.</title>
        <authorList>
            <person name="Zhang R.-G."/>
        </authorList>
    </citation>
    <scope>NUCLEOTIDE SEQUENCE</scope>
    <source>
        <strain evidence="3">WSP0</strain>
        <tissue evidence="3">Leaf</tissue>
    </source>
</reference>
<name>A0AAV6JQM9_9ERIC</name>
<comment type="caution">
    <text evidence="3">The sequence shown here is derived from an EMBL/GenBank/DDBJ whole genome shotgun (WGS) entry which is preliminary data.</text>
</comment>
<keyword evidence="2" id="KW-1133">Transmembrane helix</keyword>
<gene>
    <name evidence="3" type="ORF">RHGRI_021287</name>
</gene>
<organism evidence="3 4">
    <name type="scientific">Rhododendron griersonianum</name>
    <dbReference type="NCBI Taxonomy" id="479676"/>
    <lineage>
        <taxon>Eukaryota</taxon>
        <taxon>Viridiplantae</taxon>
        <taxon>Streptophyta</taxon>
        <taxon>Embryophyta</taxon>
        <taxon>Tracheophyta</taxon>
        <taxon>Spermatophyta</taxon>
        <taxon>Magnoliopsida</taxon>
        <taxon>eudicotyledons</taxon>
        <taxon>Gunneridae</taxon>
        <taxon>Pentapetalae</taxon>
        <taxon>asterids</taxon>
        <taxon>Ericales</taxon>
        <taxon>Ericaceae</taxon>
        <taxon>Ericoideae</taxon>
        <taxon>Rhodoreae</taxon>
        <taxon>Rhododendron</taxon>
    </lineage>
</organism>
<dbReference type="EMBL" id="JACTNZ010000007">
    <property type="protein sequence ID" value="KAG5541400.1"/>
    <property type="molecule type" value="Genomic_DNA"/>
</dbReference>
<keyword evidence="2" id="KW-0472">Membrane</keyword>
<accession>A0AAV6JQM9</accession>
<feature type="region of interest" description="Disordered" evidence="1">
    <location>
        <begin position="1"/>
        <end position="28"/>
    </location>
</feature>
<evidence type="ECO:0000313" key="3">
    <source>
        <dbReference type="EMBL" id="KAG5541400.1"/>
    </source>
</evidence>
<evidence type="ECO:0000313" key="4">
    <source>
        <dbReference type="Proteomes" id="UP000823749"/>
    </source>
</evidence>
<evidence type="ECO:0000256" key="2">
    <source>
        <dbReference type="SAM" id="Phobius"/>
    </source>
</evidence>